<dbReference type="EMBL" id="OP066531">
    <property type="protein sequence ID" value="UUW40206.1"/>
    <property type="molecule type" value="Genomic_DNA"/>
</dbReference>
<accession>A0A9E7PL48</accession>
<evidence type="ECO:0000313" key="1">
    <source>
        <dbReference type="EMBL" id="UUW40206.1"/>
    </source>
</evidence>
<sequence length="211" mass="23729">MNNLDALQLVITKDLGELNDKRKELLVEKLGTYYKNCDSQSPKQLLFMYNSPEDEQDEDGRINISDGLIISAEEITFLKSAEGENAIDVKSIESIVKQIVNVLLLDEDKLGISMELIHNLSVEGNSSEKSLEIFGSFGIPNVKAAGINLLVQEMDYNSEFTVRPLVQQADEFVCIEKVKYKNEMSVEDLESVIIKAIGEFYDRVQIINSKS</sequence>
<dbReference type="Proteomes" id="UP001059196">
    <property type="component" value="Segment"/>
</dbReference>
<protein>
    <submittedName>
        <fullName evidence="1">Uncharacterized protein</fullName>
    </submittedName>
</protein>
<keyword evidence="2" id="KW-1185">Reference proteome</keyword>
<proteinExistence type="predicted"/>
<gene>
    <name evidence="1" type="ORF">phageB13_20</name>
</gene>
<organism evidence="1 2">
    <name type="scientific">Bacillus phage B13</name>
    <dbReference type="NCBI Taxonomy" id="2969659"/>
    <lineage>
        <taxon>Viruses</taxon>
        <taxon>Duplodnaviria</taxon>
        <taxon>Heunggongvirae</taxon>
        <taxon>Uroviricota</taxon>
        <taxon>Caudoviricetes</taxon>
        <taxon>Bunatrivirus</taxon>
        <taxon>Bunatrivirus B13</taxon>
    </lineage>
</organism>
<name>A0A9E7PL48_9CAUD</name>
<reference evidence="1" key="1">
    <citation type="submission" date="2022-07" db="EMBL/GenBank/DDBJ databases">
        <authorList>
            <person name="Kazantseva O.A."/>
            <person name="Piligrimova E.G."/>
            <person name="Shadrin A.M."/>
        </authorList>
    </citation>
    <scope>NUCLEOTIDE SEQUENCE</scope>
</reference>
<evidence type="ECO:0000313" key="2">
    <source>
        <dbReference type="Proteomes" id="UP001059196"/>
    </source>
</evidence>